<feature type="compositionally biased region" description="Polar residues" evidence="1">
    <location>
        <begin position="142"/>
        <end position="151"/>
    </location>
</feature>
<evidence type="ECO:0000256" key="1">
    <source>
        <dbReference type="SAM" id="MobiDB-lite"/>
    </source>
</evidence>
<keyword evidence="3" id="KW-1185">Reference proteome</keyword>
<accession>A0AAD9VII9</accession>
<sequence>MFGQTIGSKGSQSQGPIRRQFGSRLQVLPFMTRLADGPAVSLFFACSLREQPPLTCPSKKLTMATVARSKQLPFNERVPLTEVRKPLLSVRALSSPLAIYQFQVKPSLSDRYHRIKGSLASAPLGEAKRSAAAPKFVEETPNKSQSCGQNM</sequence>
<reference evidence="2" key="2">
    <citation type="journal article" date="2023" name="Commun. Biol.">
        <title>Intrasexual cuticular hydrocarbon dimorphism in a wasp sheds light on hydrocarbon biosynthesis genes in Hymenoptera.</title>
        <authorList>
            <person name="Moris V.C."/>
            <person name="Podsiadlowski L."/>
            <person name="Martin S."/>
            <person name="Oeyen J.P."/>
            <person name="Donath A."/>
            <person name="Petersen M."/>
            <person name="Wilbrandt J."/>
            <person name="Misof B."/>
            <person name="Liedtke D."/>
            <person name="Thamm M."/>
            <person name="Scheiner R."/>
            <person name="Schmitt T."/>
            <person name="Niehuis O."/>
        </authorList>
    </citation>
    <scope>NUCLEOTIDE SEQUENCE</scope>
    <source>
        <strain evidence="2">GBR_01_08_01A</strain>
    </source>
</reference>
<dbReference type="AlphaFoldDB" id="A0AAD9VII9"/>
<reference evidence="2" key="1">
    <citation type="submission" date="2021-08" db="EMBL/GenBank/DDBJ databases">
        <authorList>
            <person name="Misof B."/>
            <person name="Oliver O."/>
            <person name="Podsiadlowski L."/>
            <person name="Donath A."/>
            <person name="Peters R."/>
            <person name="Mayer C."/>
            <person name="Rust J."/>
            <person name="Gunkel S."/>
            <person name="Lesny P."/>
            <person name="Martin S."/>
            <person name="Oeyen J.P."/>
            <person name="Petersen M."/>
            <person name="Panagiotis P."/>
            <person name="Wilbrandt J."/>
            <person name="Tanja T."/>
        </authorList>
    </citation>
    <scope>NUCLEOTIDE SEQUENCE</scope>
    <source>
        <strain evidence="2">GBR_01_08_01A</strain>
        <tissue evidence="2">Thorax + abdomen</tissue>
    </source>
</reference>
<name>A0AAD9VII9_9HYME</name>
<organism evidence="2 3">
    <name type="scientific">Odynerus spinipes</name>
    <dbReference type="NCBI Taxonomy" id="1348599"/>
    <lineage>
        <taxon>Eukaryota</taxon>
        <taxon>Metazoa</taxon>
        <taxon>Ecdysozoa</taxon>
        <taxon>Arthropoda</taxon>
        <taxon>Hexapoda</taxon>
        <taxon>Insecta</taxon>
        <taxon>Pterygota</taxon>
        <taxon>Neoptera</taxon>
        <taxon>Endopterygota</taxon>
        <taxon>Hymenoptera</taxon>
        <taxon>Apocrita</taxon>
        <taxon>Aculeata</taxon>
        <taxon>Vespoidea</taxon>
        <taxon>Vespidae</taxon>
        <taxon>Eumeninae</taxon>
        <taxon>Odynerus</taxon>
    </lineage>
</organism>
<dbReference type="Proteomes" id="UP001258017">
    <property type="component" value="Unassembled WGS sequence"/>
</dbReference>
<evidence type="ECO:0000313" key="3">
    <source>
        <dbReference type="Proteomes" id="UP001258017"/>
    </source>
</evidence>
<protein>
    <submittedName>
        <fullName evidence="2">Uncharacterized protein</fullName>
    </submittedName>
</protein>
<gene>
    <name evidence="2" type="ORF">KPH14_008733</name>
</gene>
<dbReference type="EMBL" id="JAIFRP010004521">
    <property type="protein sequence ID" value="KAK2574970.1"/>
    <property type="molecule type" value="Genomic_DNA"/>
</dbReference>
<evidence type="ECO:0000313" key="2">
    <source>
        <dbReference type="EMBL" id="KAK2574970.1"/>
    </source>
</evidence>
<proteinExistence type="predicted"/>
<feature type="region of interest" description="Disordered" evidence="1">
    <location>
        <begin position="126"/>
        <end position="151"/>
    </location>
</feature>
<comment type="caution">
    <text evidence="2">The sequence shown here is derived from an EMBL/GenBank/DDBJ whole genome shotgun (WGS) entry which is preliminary data.</text>
</comment>